<accession>A0A066ZRF0</accession>
<feature type="region of interest" description="Disordered" evidence="2">
    <location>
        <begin position="172"/>
        <end position="193"/>
    </location>
</feature>
<comment type="caution">
    <text evidence="3">The sequence shown here is derived from an EMBL/GenBank/DDBJ whole genome shotgun (WGS) entry which is preliminary data.</text>
</comment>
<evidence type="ECO:0000313" key="4">
    <source>
        <dbReference type="Proteomes" id="UP000027341"/>
    </source>
</evidence>
<dbReference type="PANTHER" id="PTHR47623">
    <property type="entry name" value="OS09G0287300 PROTEIN"/>
    <property type="match status" value="1"/>
</dbReference>
<name>A0A066ZRF0_HYDMR</name>
<dbReference type="Pfam" id="PF00300">
    <property type="entry name" value="His_Phos_1"/>
    <property type="match status" value="1"/>
</dbReference>
<dbReference type="CDD" id="cd07067">
    <property type="entry name" value="HP_PGM_like"/>
    <property type="match status" value="1"/>
</dbReference>
<sequence length="193" mass="22192">MSEHRLRELLLVRHAKSDWKEDLEDIDRPLSEKGKKAAGRLGQWLQDKNLIPTYILVSPAQRAQQTFKRLKFSKDICPHLTLDDLYLATQEQLIETLAQIPTHYERVMIIGHNPGLEELAQYLEHENHCDDCETRLFPTGSLAHFILPNSWENLSAGSGKLVQFIRPKDIKTHKEHKPKAVENEPPQQASGAY</sequence>
<evidence type="ECO:0008006" key="5">
    <source>
        <dbReference type="Google" id="ProtNLM"/>
    </source>
</evidence>
<organism evidence="3 4">
    <name type="scientific">Hydrogenovibrio marinus</name>
    <dbReference type="NCBI Taxonomy" id="28885"/>
    <lineage>
        <taxon>Bacteria</taxon>
        <taxon>Pseudomonadati</taxon>
        <taxon>Pseudomonadota</taxon>
        <taxon>Gammaproteobacteria</taxon>
        <taxon>Thiotrichales</taxon>
        <taxon>Piscirickettsiaceae</taxon>
        <taxon>Hydrogenovibrio</taxon>
    </lineage>
</organism>
<evidence type="ECO:0000256" key="1">
    <source>
        <dbReference type="PIRSR" id="PIRSR613078-2"/>
    </source>
</evidence>
<evidence type="ECO:0000313" key="3">
    <source>
        <dbReference type="EMBL" id="KDN96383.1"/>
    </source>
</evidence>
<dbReference type="InterPro" id="IPR013078">
    <property type="entry name" value="His_Pase_superF_clade-1"/>
</dbReference>
<dbReference type="SUPFAM" id="SSF53254">
    <property type="entry name" value="Phosphoglycerate mutase-like"/>
    <property type="match status" value="1"/>
</dbReference>
<dbReference type="EMBL" id="JMIU01000001">
    <property type="protein sequence ID" value="KDN96383.1"/>
    <property type="molecule type" value="Genomic_DNA"/>
</dbReference>
<dbReference type="Gene3D" id="3.40.50.1240">
    <property type="entry name" value="Phosphoglycerate mutase-like"/>
    <property type="match status" value="1"/>
</dbReference>
<dbReference type="SMART" id="SM00855">
    <property type="entry name" value="PGAM"/>
    <property type="match status" value="1"/>
</dbReference>
<proteinExistence type="predicted"/>
<dbReference type="STRING" id="28885.EI16_08910"/>
<protein>
    <recommendedName>
        <fullName evidence="5">Phosphohistidine phosphatase</fullName>
    </recommendedName>
</protein>
<dbReference type="PANTHER" id="PTHR47623:SF1">
    <property type="entry name" value="OS09G0287300 PROTEIN"/>
    <property type="match status" value="1"/>
</dbReference>
<dbReference type="InterPro" id="IPR029033">
    <property type="entry name" value="His_PPase_superfam"/>
</dbReference>
<feature type="compositionally biased region" description="Basic and acidic residues" evidence="2">
    <location>
        <begin position="172"/>
        <end position="182"/>
    </location>
</feature>
<keyword evidence="4" id="KW-1185">Reference proteome</keyword>
<reference evidence="3 4" key="1">
    <citation type="submission" date="2014-04" db="EMBL/GenBank/DDBJ databases">
        <title>Draft genome sequence of Hydrogenovibrio marinus MH-110, a model organism for aerobic H2 metabolism.</title>
        <authorList>
            <person name="Cha H.J."/>
            <person name="Jo B.H."/>
            <person name="Hwang B.H."/>
        </authorList>
    </citation>
    <scope>NUCLEOTIDE SEQUENCE [LARGE SCALE GENOMIC DNA]</scope>
    <source>
        <strain evidence="3 4">MH-110</strain>
    </source>
</reference>
<dbReference type="AlphaFoldDB" id="A0A066ZRF0"/>
<feature type="binding site" evidence="1">
    <location>
        <position position="62"/>
    </location>
    <ligand>
        <name>substrate</name>
    </ligand>
</feature>
<dbReference type="Proteomes" id="UP000027341">
    <property type="component" value="Unassembled WGS sequence"/>
</dbReference>
<gene>
    <name evidence="3" type="ORF">EI16_08910</name>
</gene>
<evidence type="ECO:0000256" key="2">
    <source>
        <dbReference type="SAM" id="MobiDB-lite"/>
    </source>
</evidence>
<dbReference type="RefSeq" id="WP_051623121.1">
    <property type="nucleotide sequence ID" value="NZ_AP020335.1"/>
</dbReference>